<keyword evidence="2" id="KW-0501">Molybdenum cofactor biosynthesis</keyword>
<dbReference type="Proteomes" id="UP000002071">
    <property type="component" value="Chromosome"/>
</dbReference>
<dbReference type="SMART" id="SM00852">
    <property type="entry name" value="MoCF_biosynth"/>
    <property type="match status" value="1"/>
</dbReference>
<dbReference type="SUPFAM" id="SSF63882">
    <property type="entry name" value="MoeA N-terminal region -like"/>
    <property type="match status" value="1"/>
</dbReference>
<dbReference type="Gene3D" id="3.40.980.10">
    <property type="entry name" value="MoaB/Mog-like domain"/>
    <property type="match status" value="1"/>
</dbReference>
<dbReference type="Pfam" id="PF12727">
    <property type="entry name" value="PBP_like"/>
    <property type="match status" value="1"/>
</dbReference>
<comment type="pathway">
    <text evidence="1">Cofactor biosynthesis; molybdopterin biosynthesis.</text>
</comment>
<dbReference type="InterPro" id="IPR005111">
    <property type="entry name" value="MoeA_C_domain_IV"/>
</dbReference>
<dbReference type="GO" id="GO:0061599">
    <property type="term" value="F:molybdopterin molybdotransferase activity"/>
    <property type="evidence" value="ECO:0007669"/>
    <property type="project" value="TreeGrafter"/>
</dbReference>
<dbReference type="InterPro" id="IPR001453">
    <property type="entry name" value="MoaB/Mog_dom"/>
</dbReference>
<proteinExistence type="predicted"/>
<organism evidence="4 5">
    <name type="scientific">Halorhabdus utahensis (strain DSM 12940 / JCM 11049 / AX-2)</name>
    <dbReference type="NCBI Taxonomy" id="519442"/>
    <lineage>
        <taxon>Archaea</taxon>
        <taxon>Methanobacteriati</taxon>
        <taxon>Methanobacteriota</taxon>
        <taxon>Stenosarchaea group</taxon>
        <taxon>Halobacteria</taxon>
        <taxon>Halobacteriales</taxon>
        <taxon>Haloarculaceae</taxon>
        <taxon>Halorhabdus</taxon>
    </lineage>
</organism>
<dbReference type="PANTHER" id="PTHR10192:SF5">
    <property type="entry name" value="GEPHYRIN"/>
    <property type="match status" value="1"/>
</dbReference>
<dbReference type="NCBIfam" id="TIGR00177">
    <property type="entry name" value="molyb_syn"/>
    <property type="match status" value="1"/>
</dbReference>
<keyword evidence="5" id="KW-1185">Reference proteome</keyword>
<dbReference type="InterPro" id="IPR036135">
    <property type="entry name" value="MoeA_linker/N_sf"/>
</dbReference>
<evidence type="ECO:0000313" key="4">
    <source>
        <dbReference type="EMBL" id="ACV10225.1"/>
    </source>
</evidence>
<dbReference type="KEGG" id="hut:Huta_0036"/>
<dbReference type="SUPFAM" id="SSF53850">
    <property type="entry name" value="Periplasmic binding protein-like II"/>
    <property type="match status" value="1"/>
</dbReference>
<dbReference type="NCBIfam" id="NF045515">
    <property type="entry name" value="Glp_gephyrin"/>
    <property type="match status" value="1"/>
</dbReference>
<dbReference type="AlphaFoldDB" id="C7NNJ7"/>
<dbReference type="Gene3D" id="3.40.190.10">
    <property type="entry name" value="Periplasmic binding protein-like II"/>
    <property type="match status" value="1"/>
</dbReference>
<dbReference type="Pfam" id="PF03453">
    <property type="entry name" value="MoeA_N"/>
    <property type="match status" value="1"/>
</dbReference>
<reference evidence="4 5" key="1">
    <citation type="journal article" date="2009" name="Stand. Genomic Sci.">
        <title>Complete genome sequence of Halorhabdus utahensis type strain (AX-2).</title>
        <authorList>
            <person name="Anderson I."/>
            <person name="Tindall B.J."/>
            <person name="Pomrenke H."/>
            <person name="Goker M."/>
            <person name="Lapidus A."/>
            <person name="Nolan M."/>
            <person name="Copeland A."/>
            <person name="Glavina Del Rio T."/>
            <person name="Chen F."/>
            <person name="Tice H."/>
            <person name="Cheng J.F."/>
            <person name="Lucas S."/>
            <person name="Chertkov O."/>
            <person name="Bruce D."/>
            <person name="Brettin T."/>
            <person name="Detter J.C."/>
            <person name="Han C."/>
            <person name="Goodwin L."/>
            <person name="Land M."/>
            <person name="Hauser L."/>
            <person name="Chang Y.J."/>
            <person name="Jeffries C.D."/>
            <person name="Pitluck S."/>
            <person name="Pati A."/>
            <person name="Mavromatis K."/>
            <person name="Ivanova N."/>
            <person name="Ovchinnikova G."/>
            <person name="Chen A."/>
            <person name="Palaniappan K."/>
            <person name="Chain P."/>
            <person name="Rohde M."/>
            <person name="Bristow J."/>
            <person name="Eisen J.A."/>
            <person name="Markowitz V."/>
            <person name="Hugenholtz P."/>
            <person name="Kyrpides N.C."/>
            <person name="Klenk H.P."/>
        </authorList>
    </citation>
    <scope>NUCLEOTIDE SEQUENCE [LARGE SCALE GENOMIC DNA]</scope>
    <source>
        <strain evidence="5">DSM 12940 / JCM 11049 / AX-2</strain>
    </source>
</reference>
<dbReference type="CDD" id="cd00887">
    <property type="entry name" value="MoeA"/>
    <property type="match status" value="1"/>
</dbReference>
<dbReference type="Pfam" id="PF00994">
    <property type="entry name" value="MoCF_biosynth"/>
    <property type="match status" value="1"/>
</dbReference>
<sequence length="613" mass="64198">MTDRREFRDLASGEELAATIDSLELEAGTERASLENARGRVLAERITAEIDVPGFDRAAMDGYAVKAGDTVDAGEASPVDLETVGTLHAGENPTESIEAGEAIEISTGAVLPPGADAVVVVEATSERDGSVAIRDAVTPGENVMPAGADVAAGRRVLGPKTRLTPREIGLLSAIGCDAVTVRKPPTVGIISTGDELVRPDDTLDSAPGQIHDVNSYTIAAAVEEAGGRSRVYPHVGDDEGSIANTLTQAANECDLVLSSGSTSASTMDVIYRVIEQRGELLLHGTAVKPGKPTIVGQFEDAAYIGLPGYPVSALTIFRVFVAPAIRAAAGLPERRTATVEADMATRARFEEGRRRFLPVALVEDGDGRTLAYPVDKGSGATTTLVDADGVVDVDAQTAYLDPDESVTVELFSADAAIPSLLGAGEGDSHLWDLLDQLDRPRYLAEGSRTGVRLLEDGVTDVAVIAGPIEAPAESVVLDSWEREWGLAVPTGNPDDVTGLDDLIDGDLLVATVDSQWGLAGSFDAAIDELANSRDEAQATLQRSLRTIETRSFESPARRVVAGDADAGVTLAETAADLDVTFVSLGTERVEIVAAADRLEKAGVRTLRDRLASE</sequence>
<dbReference type="EMBL" id="CP001687">
    <property type="protein sequence ID" value="ACV10225.1"/>
    <property type="molecule type" value="Genomic_DNA"/>
</dbReference>
<accession>C7NNJ7</accession>
<name>C7NNJ7_HALUD</name>
<dbReference type="InterPro" id="IPR024370">
    <property type="entry name" value="PBP_domain"/>
</dbReference>
<dbReference type="GO" id="GO:0005737">
    <property type="term" value="C:cytoplasm"/>
    <property type="evidence" value="ECO:0007669"/>
    <property type="project" value="TreeGrafter"/>
</dbReference>
<dbReference type="eggNOG" id="arCOG00217">
    <property type="taxonomic scope" value="Archaea"/>
</dbReference>
<dbReference type="Gene3D" id="3.90.105.10">
    <property type="entry name" value="Molybdopterin biosynthesis moea protein, domain 2"/>
    <property type="match status" value="1"/>
</dbReference>
<dbReference type="Gene3D" id="2.170.190.11">
    <property type="entry name" value="Molybdopterin biosynthesis moea protein, domain 3"/>
    <property type="match status" value="1"/>
</dbReference>
<dbReference type="SUPFAM" id="SSF63867">
    <property type="entry name" value="MoeA C-terminal domain-like"/>
    <property type="match status" value="1"/>
</dbReference>
<dbReference type="UniPathway" id="UPA00344"/>
<evidence type="ECO:0000313" key="5">
    <source>
        <dbReference type="Proteomes" id="UP000002071"/>
    </source>
</evidence>
<dbReference type="InterPro" id="IPR005110">
    <property type="entry name" value="MoeA_linker/N"/>
</dbReference>
<dbReference type="Gene3D" id="2.40.340.10">
    <property type="entry name" value="MoeA, C-terminal, domain IV"/>
    <property type="match status" value="1"/>
</dbReference>
<dbReference type="SUPFAM" id="SSF53218">
    <property type="entry name" value="Molybdenum cofactor biosynthesis proteins"/>
    <property type="match status" value="1"/>
</dbReference>
<dbReference type="RefSeq" id="WP_012795102.1">
    <property type="nucleotide sequence ID" value="NC_013158.1"/>
</dbReference>
<protein>
    <submittedName>
        <fullName evidence="4">Molybdenum cofactor synthesis domain protein</fullName>
    </submittedName>
</protein>
<evidence type="ECO:0000256" key="1">
    <source>
        <dbReference type="ARBA" id="ARBA00005046"/>
    </source>
</evidence>
<dbReference type="HOGENOM" id="CLU_010186_3_0_2"/>
<dbReference type="PANTHER" id="PTHR10192">
    <property type="entry name" value="MOLYBDOPTERIN BIOSYNTHESIS PROTEIN"/>
    <property type="match status" value="1"/>
</dbReference>
<dbReference type="GeneID" id="8382296"/>
<evidence type="ECO:0000259" key="3">
    <source>
        <dbReference type="SMART" id="SM00852"/>
    </source>
</evidence>
<dbReference type="OrthoDB" id="31371at2157"/>
<evidence type="ECO:0000256" key="2">
    <source>
        <dbReference type="ARBA" id="ARBA00023150"/>
    </source>
</evidence>
<dbReference type="STRING" id="519442.Huta_0036"/>
<dbReference type="InterPro" id="IPR036688">
    <property type="entry name" value="MoeA_C_domain_IV_sf"/>
</dbReference>
<gene>
    <name evidence="4" type="ordered locus">Huta_0036</name>
</gene>
<dbReference type="GO" id="GO:0006777">
    <property type="term" value="P:Mo-molybdopterin cofactor biosynthetic process"/>
    <property type="evidence" value="ECO:0007669"/>
    <property type="project" value="UniProtKB-KW"/>
</dbReference>
<dbReference type="NCBIfam" id="NF011068">
    <property type="entry name" value="PRK14498.1"/>
    <property type="match status" value="1"/>
</dbReference>
<dbReference type="Pfam" id="PF03454">
    <property type="entry name" value="MoeA_C"/>
    <property type="match status" value="1"/>
</dbReference>
<feature type="domain" description="MoaB/Mog" evidence="3">
    <location>
        <begin position="188"/>
        <end position="327"/>
    </location>
</feature>
<dbReference type="InterPro" id="IPR036425">
    <property type="entry name" value="MoaB/Mog-like_dom_sf"/>
</dbReference>
<dbReference type="InterPro" id="IPR038987">
    <property type="entry name" value="MoeA-like"/>
</dbReference>